<sequence>MAKKHHSKKPKSTPPRATATTAAPADVPKQPTAQAPVPQPSRPASHTRVPNATMTGTTPPPPTATSASTSAREIILGCPAVLQEFFRMSDAELTGSGPAPSASRRDFTLANEYPLAPQELRMHRRYTRIPVTDGVTADDYIAWFTFEGYRMLDEYAAKYPHNKKLRKLAKEPRDTAHLFETALRFGRSRGLESQIPSGLTKAALEETSTAVMEYAFGRIGHQMGGTGNASIPVGSQLDAETLVSTMTKSIGDMWDVKAVKYNAPGGKMPTLPDGTLLGSDDAYDGGYSITFERRAPPAGAVKAPIPGSARTGRWPPGVPADAVSGSTRQVKVPVTGPAPPSGSKTSSQPTGKPAVGSGVALASTVPTTKTKLPAPTPAKRKDKGTGKSTQPAPVYDIEIFKKGSVPSDGDDDLGITAGLAATHRQFMADITSGFASTPRELCRVLSGTQIAMRALAIAANDGYQVYTHYAMEIGFLPDECLPFWEFMVKYERAILFGALRFDDWRS</sequence>
<dbReference type="RefSeq" id="XP_062625909.1">
    <property type="nucleotide sequence ID" value="XM_062769925.1"/>
</dbReference>
<dbReference type="Proteomes" id="UP000827549">
    <property type="component" value="Chromosome 2"/>
</dbReference>
<organism evidence="2 3">
    <name type="scientific">Vanrija pseudolonga</name>
    <dbReference type="NCBI Taxonomy" id="143232"/>
    <lineage>
        <taxon>Eukaryota</taxon>
        <taxon>Fungi</taxon>
        <taxon>Dikarya</taxon>
        <taxon>Basidiomycota</taxon>
        <taxon>Agaricomycotina</taxon>
        <taxon>Tremellomycetes</taxon>
        <taxon>Trichosporonales</taxon>
        <taxon>Trichosporonaceae</taxon>
        <taxon>Vanrija</taxon>
    </lineage>
</organism>
<keyword evidence="3" id="KW-1185">Reference proteome</keyword>
<protein>
    <submittedName>
        <fullName evidence="2">Uncharacterized protein</fullName>
    </submittedName>
</protein>
<feature type="region of interest" description="Disordered" evidence="1">
    <location>
        <begin position="298"/>
        <end position="392"/>
    </location>
</feature>
<dbReference type="AlphaFoldDB" id="A0AAF0Y5T1"/>
<evidence type="ECO:0000313" key="2">
    <source>
        <dbReference type="EMBL" id="WOO79877.1"/>
    </source>
</evidence>
<dbReference type="GeneID" id="87806634"/>
<name>A0AAF0Y5T1_9TREE</name>
<feature type="region of interest" description="Disordered" evidence="1">
    <location>
        <begin position="1"/>
        <end position="70"/>
    </location>
</feature>
<evidence type="ECO:0000313" key="3">
    <source>
        <dbReference type="Proteomes" id="UP000827549"/>
    </source>
</evidence>
<feature type="compositionally biased region" description="Basic residues" evidence="1">
    <location>
        <begin position="1"/>
        <end position="11"/>
    </location>
</feature>
<evidence type="ECO:0000256" key="1">
    <source>
        <dbReference type="SAM" id="MobiDB-lite"/>
    </source>
</evidence>
<accession>A0AAF0Y5T1</accession>
<feature type="compositionally biased region" description="Low complexity" evidence="1">
    <location>
        <begin position="14"/>
        <end position="29"/>
    </location>
</feature>
<gene>
    <name evidence="2" type="ORF">LOC62_02G003390</name>
</gene>
<proteinExistence type="predicted"/>
<reference evidence="2" key="1">
    <citation type="submission" date="2023-10" db="EMBL/GenBank/DDBJ databases">
        <authorList>
            <person name="Noh H."/>
        </authorList>
    </citation>
    <scope>NUCLEOTIDE SEQUENCE</scope>
    <source>
        <strain evidence="2">DUCC4014</strain>
    </source>
</reference>
<dbReference type="EMBL" id="CP086715">
    <property type="protein sequence ID" value="WOO79877.1"/>
    <property type="molecule type" value="Genomic_DNA"/>
</dbReference>